<keyword evidence="2" id="KW-0067">ATP-binding</keyword>
<evidence type="ECO:0000313" key="3">
    <source>
        <dbReference type="Proteomes" id="UP000033220"/>
    </source>
</evidence>
<reference evidence="2 3" key="1">
    <citation type="submission" date="2012-02" db="EMBL/GenBank/DDBJ databases">
        <title>Shotgun genome sequence of Phaeospirillum photometricum DSM 122.</title>
        <authorList>
            <person name="Duquesne K."/>
            <person name="Sturgis J."/>
        </authorList>
    </citation>
    <scope>NUCLEOTIDE SEQUENCE [LARGE SCALE GENOMIC DNA]</scope>
    <source>
        <strain evidence="3">DSM122</strain>
    </source>
</reference>
<feature type="region of interest" description="Disordered" evidence="1">
    <location>
        <begin position="125"/>
        <end position="230"/>
    </location>
</feature>
<feature type="compositionally biased region" description="Basic and acidic residues" evidence="1">
    <location>
        <begin position="294"/>
        <end position="327"/>
    </location>
</feature>
<evidence type="ECO:0000256" key="1">
    <source>
        <dbReference type="SAM" id="MobiDB-lite"/>
    </source>
</evidence>
<feature type="region of interest" description="Disordered" evidence="1">
    <location>
        <begin position="260"/>
        <end position="360"/>
    </location>
</feature>
<feature type="compositionally biased region" description="Acidic residues" evidence="1">
    <location>
        <begin position="196"/>
        <end position="205"/>
    </location>
</feature>
<dbReference type="Proteomes" id="UP000033220">
    <property type="component" value="Chromosome DSM 122"/>
</dbReference>
<accession>H6SPW4</accession>
<name>H6SPW4_PARPM</name>
<gene>
    <name evidence="2" type="ORF">RSPPHO_00608</name>
</gene>
<dbReference type="RefSeq" id="WP_014413874.1">
    <property type="nucleotide sequence ID" value="NC_017059.1"/>
</dbReference>
<dbReference type="EMBL" id="HE663493">
    <property type="protein sequence ID" value="CCG07234.1"/>
    <property type="molecule type" value="Genomic_DNA"/>
</dbReference>
<keyword evidence="3" id="KW-1185">Reference proteome</keyword>
<keyword evidence="2" id="KW-0347">Helicase</keyword>
<dbReference type="PATRIC" id="fig|1150469.3.peg.710"/>
<evidence type="ECO:0000313" key="2">
    <source>
        <dbReference type="EMBL" id="CCG07234.1"/>
    </source>
</evidence>
<dbReference type="GO" id="GO:0004386">
    <property type="term" value="F:helicase activity"/>
    <property type="evidence" value="ECO:0007669"/>
    <property type="project" value="UniProtKB-KW"/>
</dbReference>
<keyword evidence="2" id="KW-0547">Nucleotide-binding</keyword>
<organism evidence="2 3">
    <name type="scientific">Pararhodospirillum photometricum DSM 122</name>
    <dbReference type="NCBI Taxonomy" id="1150469"/>
    <lineage>
        <taxon>Bacteria</taxon>
        <taxon>Pseudomonadati</taxon>
        <taxon>Pseudomonadota</taxon>
        <taxon>Alphaproteobacteria</taxon>
        <taxon>Rhodospirillales</taxon>
        <taxon>Rhodospirillaceae</taxon>
        <taxon>Pararhodospirillum</taxon>
    </lineage>
</organism>
<feature type="compositionally biased region" description="Basic and acidic residues" evidence="1">
    <location>
        <begin position="211"/>
        <end position="225"/>
    </location>
</feature>
<dbReference type="STRING" id="1150469.RSPPHO_00608"/>
<proteinExistence type="predicted"/>
<protein>
    <submittedName>
        <fullName evidence="2">Helicase-like</fullName>
    </submittedName>
</protein>
<keyword evidence="2" id="KW-0378">Hydrolase</keyword>
<dbReference type="KEGG" id="rpm:RSPPHO_00608"/>
<dbReference type="HOGENOM" id="CLU_769208_0_0_5"/>
<dbReference type="eggNOG" id="COG3827">
    <property type="taxonomic scope" value="Bacteria"/>
</dbReference>
<sequence length="360" mass="38686">MAENLGTLPRTGGAEQIDQQVRALGEADRKALARAGVRLGVECLFMPELLKPEPQRWLAVLWRLHHGRSGGDVPTDGRVSFPADKRAPHAFYLAIGYRVIGAKALRVDMLERFAADVRRLVREGLRKPEGAEPGLEDETPPGALSGTETPEDADPEGHAPEEPDQEGPEPALTQGGCDDDVPLAGEANEAVSPSGEADEVSEEGDASPARPAREPRVIPDPRPGEVRLPPEILPQLGIGLEEGSHVLLALGYRARLEEGAVFLRPGRRKPQGPARGPGRGRGRGADATEAPETEAGRRPGRGRAEGARPPRDKERDRDRDREGERAAKGRGPKRSGPSERAPQAIDPDSPFAVLGTLFKR</sequence>
<dbReference type="AlphaFoldDB" id="H6SPW4"/>